<dbReference type="InterPro" id="IPR002401">
    <property type="entry name" value="Cyt_P450_E_grp-I"/>
</dbReference>
<feature type="non-terminal residue" evidence="5">
    <location>
        <position position="109"/>
    </location>
</feature>
<keyword evidence="2" id="KW-0479">Metal-binding</keyword>
<gene>
    <name evidence="5" type="ORF">DSTB1V02_LOCUS15191</name>
</gene>
<organism evidence="5">
    <name type="scientific">Darwinula stevensoni</name>
    <dbReference type="NCBI Taxonomy" id="69355"/>
    <lineage>
        <taxon>Eukaryota</taxon>
        <taxon>Metazoa</taxon>
        <taxon>Ecdysozoa</taxon>
        <taxon>Arthropoda</taxon>
        <taxon>Crustacea</taxon>
        <taxon>Oligostraca</taxon>
        <taxon>Ostracoda</taxon>
        <taxon>Podocopa</taxon>
        <taxon>Podocopida</taxon>
        <taxon>Darwinulocopina</taxon>
        <taxon>Darwinuloidea</taxon>
        <taxon>Darwinulidae</taxon>
        <taxon>Darwinula</taxon>
    </lineage>
</organism>
<name>A0A7R9AJF8_9CRUS</name>
<dbReference type="Gene3D" id="1.10.630.10">
    <property type="entry name" value="Cytochrome P450"/>
    <property type="match status" value="1"/>
</dbReference>
<dbReference type="GO" id="GO:0020037">
    <property type="term" value="F:heme binding"/>
    <property type="evidence" value="ECO:0007669"/>
    <property type="project" value="InterPro"/>
</dbReference>
<dbReference type="AlphaFoldDB" id="A0A7R9AJF8"/>
<dbReference type="InterPro" id="IPR050182">
    <property type="entry name" value="Cytochrome_P450_fam2"/>
</dbReference>
<keyword evidence="6" id="KW-1185">Reference proteome</keyword>
<proteinExistence type="inferred from homology"/>
<dbReference type="OrthoDB" id="6371708at2759"/>
<dbReference type="EMBL" id="CAJPEV010027492">
    <property type="protein sequence ID" value="CAG0908840.1"/>
    <property type="molecule type" value="Genomic_DNA"/>
</dbReference>
<dbReference type="GO" id="GO:0006082">
    <property type="term" value="P:organic acid metabolic process"/>
    <property type="evidence" value="ECO:0007669"/>
    <property type="project" value="TreeGrafter"/>
</dbReference>
<keyword evidence="3" id="KW-0408">Iron</keyword>
<evidence type="ECO:0000313" key="5">
    <source>
        <dbReference type="EMBL" id="CAD7255446.1"/>
    </source>
</evidence>
<dbReference type="SUPFAM" id="SSF48264">
    <property type="entry name" value="Cytochrome P450"/>
    <property type="match status" value="1"/>
</dbReference>
<dbReference type="PRINTS" id="PR00463">
    <property type="entry name" value="EP450I"/>
</dbReference>
<evidence type="ECO:0000256" key="4">
    <source>
        <dbReference type="ARBA" id="ARBA00023033"/>
    </source>
</evidence>
<evidence type="ECO:0000256" key="3">
    <source>
        <dbReference type="ARBA" id="ARBA00023004"/>
    </source>
</evidence>
<sequence>EEVEEHKKNLSSFGSSKDYIDAYLTEMEQQKSRGEINPNFSEFQLRVNISDLFLAGSETTSNTIRWCVLFLLCHPEIQEKLQAEVDDVVGRDRLPSLNDRDRRQKGKVK</sequence>
<dbReference type="GO" id="GO:0006805">
    <property type="term" value="P:xenobiotic metabolic process"/>
    <property type="evidence" value="ECO:0007669"/>
    <property type="project" value="TreeGrafter"/>
</dbReference>
<dbReference type="Pfam" id="PF00067">
    <property type="entry name" value="p450"/>
    <property type="match status" value="1"/>
</dbReference>
<dbReference type="GO" id="GO:0005506">
    <property type="term" value="F:iron ion binding"/>
    <property type="evidence" value="ECO:0007669"/>
    <property type="project" value="InterPro"/>
</dbReference>
<dbReference type="InterPro" id="IPR036396">
    <property type="entry name" value="Cyt_P450_sf"/>
</dbReference>
<dbReference type="PANTHER" id="PTHR24300:SF403">
    <property type="entry name" value="CYTOCHROME P450 306A1"/>
    <property type="match status" value="1"/>
</dbReference>
<evidence type="ECO:0000256" key="1">
    <source>
        <dbReference type="ARBA" id="ARBA00010617"/>
    </source>
</evidence>
<dbReference type="GO" id="GO:0005737">
    <property type="term" value="C:cytoplasm"/>
    <property type="evidence" value="ECO:0007669"/>
    <property type="project" value="TreeGrafter"/>
</dbReference>
<evidence type="ECO:0000256" key="2">
    <source>
        <dbReference type="ARBA" id="ARBA00022723"/>
    </source>
</evidence>
<dbReference type="PANTHER" id="PTHR24300">
    <property type="entry name" value="CYTOCHROME P450 508A4-RELATED"/>
    <property type="match status" value="1"/>
</dbReference>
<dbReference type="InterPro" id="IPR001128">
    <property type="entry name" value="Cyt_P450"/>
</dbReference>
<dbReference type="Proteomes" id="UP000677054">
    <property type="component" value="Unassembled WGS sequence"/>
</dbReference>
<comment type="similarity">
    <text evidence="1">Belongs to the cytochrome P450 family.</text>
</comment>
<keyword evidence="4" id="KW-0560">Oxidoreductase</keyword>
<evidence type="ECO:0000313" key="6">
    <source>
        <dbReference type="Proteomes" id="UP000677054"/>
    </source>
</evidence>
<accession>A0A7R9AJF8</accession>
<evidence type="ECO:0008006" key="7">
    <source>
        <dbReference type="Google" id="ProtNLM"/>
    </source>
</evidence>
<reference evidence="5" key="1">
    <citation type="submission" date="2020-11" db="EMBL/GenBank/DDBJ databases">
        <authorList>
            <person name="Tran Van P."/>
        </authorList>
    </citation>
    <scope>NUCLEOTIDE SEQUENCE</scope>
</reference>
<dbReference type="EMBL" id="LR927010">
    <property type="protein sequence ID" value="CAD7255446.1"/>
    <property type="molecule type" value="Genomic_DNA"/>
</dbReference>
<dbReference type="GO" id="GO:0008395">
    <property type="term" value="F:steroid hydroxylase activity"/>
    <property type="evidence" value="ECO:0007669"/>
    <property type="project" value="TreeGrafter"/>
</dbReference>
<keyword evidence="4" id="KW-0503">Monooxygenase</keyword>
<dbReference type="GO" id="GO:0016712">
    <property type="term" value="F:oxidoreductase activity, acting on paired donors, with incorporation or reduction of molecular oxygen, reduced flavin or flavoprotein as one donor, and incorporation of one atom of oxygen"/>
    <property type="evidence" value="ECO:0007669"/>
    <property type="project" value="TreeGrafter"/>
</dbReference>
<protein>
    <recommendedName>
        <fullName evidence="7">Cytochrome P450</fullName>
    </recommendedName>
</protein>